<keyword evidence="1" id="KW-0472">Membrane</keyword>
<dbReference type="Proteomes" id="UP000041254">
    <property type="component" value="Unassembled WGS sequence"/>
</dbReference>
<proteinExistence type="predicted"/>
<organism evidence="2 3">
    <name type="scientific">Vitrella brassicaformis (strain CCMP3155)</name>
    <dbReference type="NCBI Taxonomy" id="1169540"/>
    <lineage>
        <taxon>Eukaryota</taxon>
        <taxon>Sar</taxon>
        <taxon>Alveolata</taxon>
        <taxon>Colpodellida</taxon>
        <taxon>Vitrellaceae</taxon>
        <taxon>Vitrella</taxon>
    </lineage>
</organism>
<evidence type="ECO:0000313" key="2">
    <source>
        <dbReference type="EMBL" id="CEL98196.1"/>
    </source>
</evidence>
<keyword evidence="1" id="KW-1133">Transmembrane helix</keyword>
<evidence type="ECO:0000256" key="1">
    <source>
        <dbReference type="SAM" id="Phobius"/>
    </source>
</evidence>
<dbReference type="InParanoid" id="A0A0G4EMG7"/>
<sequence>MLMMHRYSSFQRFQLPPSSLTHQQRAFLSASRRLLASPSPPSSSKWQQPDSRSLQSFDEYLFAHSPAAVFRKIWDALSLAKIRQRGLWWQTVDKAAFLSDPQRQWMVENGYMAFPDGVDFVLRRWRGRLYKVPVVGSTKQLLEVVRWWLTHRSDRRRQRKEWATERARQQAHRQRSRQFIPIVRSSATSSAAKGPAVAASSALPEVFTPDHPNYSPKSPTGTRFFGPQDVLRAVMKALEPIEKATRPSAALSADASLTKWLRDQQRRTGIEWPAGSGYVWCGLVGLIALCTGLGWASERAVSRCRSVDELERSVDACVAWARGMALHPQLLGIGGEGRGIMDARQLYRLLSCSLTLGGPSVPDDRAHFGGVTAVTATRLLIGGLAAALWERTVGTAALLATFAGSTVLCNGVAVSLQHMRGDSPPLMGSQPALYALAIGATVLGRYAAAPLVPLPFVYSAAVLVGLYSWDLQPSYSTNYWPSADAFFAALRAQLKLAGCESMIGNGHVGMGGVRELQRLRDQIKGEVQKGSSSCGSAFWLPGDPRVLSDGVGVVAGVAIAVALKLLRTRRTML</sequence>
<keyword evidence="3" id="KW-1185">Reference proteome</keyword>
<feature type="transmembrane region" description="Helical" evidence="1">
    <location>
        <begin position="546"/>
        <end position="566"/>
    </location>
</feature>
<keyword evidence="1" id="KW-0812">Transmembrane</keyword>
<protein>
    <submittedName>
        <fullName evidence="2">Uncharacterized protein</fullName>
    </submittedName>
</protein>
<evidence type="ECO:0000313" key="3">
    <source>
        <dbReference type="Proteomes" id="UP000041254"/>
    </source>
</evidence>
<dbReference type="AlphaFoldDB" id="A0A0G4EMG7"/>
<accession>A0A0G4EMG7</accession>
<feature type="transmembrane region" description="Helical" evidence="1">
    <location>
        <begin position="451"/>
        <end position="469"/>
    </location>
</feature>
<name>A0A0G4EMG7_VITBC</name>
<gene>
    <name evidence="2" type="ORF">Vbra_7845</name>
</gene>
<dbReference type="VEuPathDB" id="CryptoDB:Vbra_7845"/>
<reference evidence="2 3" key="1">
    <citation type="submission" date="2014-11" db="EMBL/GenBank/DDBJ databases">
        <authorList>
            <person name="Zhu J."/>
            <person name="Qi W."/>
            <person name="Song R."/>
        </authorList>
    </citation>
    <scope>NUCLEOTIDE SEQUENCE [LARGE SCALE GENOMIC DNA]</scope>
</reference>
<feature type="transmembrane region" description="Helical" evidence="1">
    <location>
        <begin position="277"/>
        <end position="296"/>
    </location>
</feature>
<dbReference type="EMBL" id="CDMY01000265">
    <property type="protein sequence ID" value="CEL98196.1"/>
    <property type="molecule type" value="Genomic_DNA"/>
</dbReference>